<sequence>MLRDETDGSKDFTLPLTLGRDDAFELEHDVALVLKPKVVPGRADAVVRPQLVLVRHVTVSLNTVACMAVTS</sequence>
<accession>A0ACC0VLZ2</accession>
<organism evidence="1 2">
    <name type="scientific">Peronosclerospora sorghi</name>
    <dbReference type="NCBI Taxonomy" id="230839"/>
    <lineage>
        <taxon>Eukaryota</taxon>
        <taxon>Sar</taxon>
        <taxon>Stramenopiles</taxon>
        <taxon>Oomycota</taxon>
        <taxon>Peronosporomycetes</taxon>
        <taxon>Peronosporales</taxon>
        <taxon>Peronosporaceae</taxon>
        <taxon>Peronosclerospora</taxon>
    </lineage>
</organism>
<comment type="caution">
    <text evidence="1">The sequence shown here is derived from an EMBL/GenBank/DDBJ whole genome shotgun (WGS) entry which is preliminary data.</text>
</comment>
<reference evidence="1 2" key="1">
    <citation type="journal article" date="2022" name="bioRxiv">
        <title>The genome of the oomycete Peronosclerospora sorghi, a cosmopolitan pathogen of maize and sorghum, is inflated with dispersed pseudogenes.</title>
        <authorList>
            <person name="Fletcher K."/>
            <person name="Martin F."/>
            <person name="Isakeit T."/>
            <person name="Cavanaugh K."/>
            <person name="Magill C."/>
            <person name="Michelmore R."/>
        </authorList>
    </citation>
    <scope>NUCLEOTIDE SEQUENCE [LARGE SCALE GENOMIC DNA]</scope>
    <source>
        <strain evidence="1">P6</strain>
    </source>
</reference>
<dbReference type="Proteomes" id="UP001163321">
    <property type="component" value="Chromosome 8"/>
</dbReference>
<protein>
    <submittedName>
        <fullName evidence="1">Uncharacterized protein</fullName>
    </submittedName>
</protein>
<keyword evidence="2" id="KW-1185">Reference proteome</keyword>
<evidence type="ECO:0000313" key="1">
    <source>
        <dbReference type="EMBL" id="KAI9906965.1"/>
    </source>
</evidence>
<gene>
    <name evidence="1" type="ORF">PsorP6_016423</name>
</gene>
<evidence type="ECO:0000313" key="2">
    <source>
        <dbReference type="Proteomes" id="UP001163321"/>
    </source>
</evidence>
<proteinExistence type="predicted"/>
<name>A0ACC0VLZ2_9STRA</name>
<dbReference type="EMBL" id="CM047587">
    <property type="protein sequence ID" value="KAI9906965.1"/>
    <property type="molecule type" value="Genomic_DNA"/>
</dbReference>